<dbReference type="KEGG" id="eae:EAE_17555"/>
<accession>A0A0H3FVU1</accession>
<proteinExistence type="predicted"/>
<name>A0A0H3FVU1_KLEAK</name>
<gene>
    <name evidence="1" type="ordered locus">EAE_17555</name>
</gene>
<evidence type="ECO:0000313" key="1">
    <source>
        <dbReference type="EMBL" id="AEG98422.1"/>
    </source>
</evidence>
<sequence>MPFLFVHISSHSTDVDITKAFIFKAPIDKRCRSAQLTCWLDAPNQGEERKKVYGHVNFM</sequence>
<evidence type="ECO:0000313" key="2">
    <source>
        <dbReference type="Proteomes" id="UP000008881"/>
    </source>
</evidence>
<reference evidence="1 2" key="1">
    <citation type="journal article" date="2012" name="J. Bacteriol.">
        <title>Complete genome sequence of Enterobacter aerogenes KCTC 2190.</title>
        <authorList>
            <person name="Shin S.H."/>
            <person name="Kim S."/>
            <person name="Kim J.Y."/>
            <person name="Lee S."/>
            <person name="Um Y."/>
            <person name="Oh M.K."/>
            <person name="Kim Y.R."/>
            <person name="Lee J."/>
            <person name="Yang K.S."/>
        </authorList>
    </citation>
    <scope>NUCLEOTIDE SEQUENCE [LARGE SCALE GENOMIC DNA]</scope>
    <source>
        <strain evidence="1 2">KCTC 2190</strain>
    </source>
</reference>
<dbReference type="HOGENOM" id="CLU_2953133_0_0_6"/>
<keyword evidence="2" id="KW-1185">Reference proteome</keyword>
<protein>
    <submittedName>
        <fullName evidence="1">Uncharacterized protein</fullName>
    </submittedName>
</protein>
<dbReference type="AlphaFoldDB" id="A0A0H3FVU1"/>
<organism evidence="1 2">
    <name type="scientific">Klebsiella aerogenes (strain ATCC 13048 / DSM 30053 / CCUG 1429 / JCM 1235 / KCTC 2190 / NBRC 13534 / NCIMB 10102 / NCTC 10006 / CDC 819-56)</name>
    <name type="common">Enterobacter aerogenes</name>
    <dbReference type="NCBI Taxonomy" id="1028307"/>
    <lineage>
        <taxon>Bacteria</taxon>
        <taxon>Pseudomonadati</taxon>
        <taxon>Pseudomonadota</taxon>
        <taxon>Gammaproteobacteria</taxon>
        <taxon>Enterobacterales</taxon>
        <taxon>Enterobacteriaceae</taxon>
        <taxon>Klebsiella/Raoultella group</taxon>
        <taxon>Klebsiella</taxon>
    </lineage>
</organism>
<dbReference type="EMBL" id="CP002824">
    <property type="protein sequence ID" value="AEG98422.1"/>
    <property type="molecule type" value="Genomic_DNA"/>
</dbReference>
<dbReference type="Proteomes" id="UP000008881">
    <property type="component" value="Chromosome"/>
</dbReference>